<sequence length="117" mass="13209">KRGLKTSTPNFVFENPASFSVYLEENGNHDISNTNDVKILPNSLDYTPKDLIEELNLFCSSQLHPTIFDYGADFSAIPLNFSLEKEKKLDVLPSKLLTHKDLQNLLVLNLLFPKKSG</sequence>
<proteinExistence type="predicted"/>
<dbReference type="AlphaFoldDB" id="A0A1E4SZQ3"/>
<gene>
    <name evidence="1" type="ORF">CANARDRAFT_8102</name>
</gene>
<protein>
    <submittedName>
        <fullName evidence="1">Uncharacterized protein</fullName>
    </submittedName>
</protein>
<keyword evidence="2" id="KW-1185">Reference proteome</keyword>
<evidence type="ECO:0000313" key="1">
    <source>
        <dbReference type="EMBL" id="ODV84968.1"/>
    </source>
</evidence>
<dbReference type="EMBL" id="KV453854">
    <property type="protein sequence ID" value="ODV84968.1"/>
    <property type="molecule type" value="Genomic_DNA"/>
</dbReference>
<accession>A0A1E4SZQ3</accession>
<name>A0A1E4SZQ3_9ASCO</name>
<reference evidence="2" key="1">
    <citation type="submission" date="2016-04" db="EMBL/GenBank/DDBJ databases">
        <title>Comparative genomics of biotechnologically important yeasts.</title>
        <authorList>
            <consortium name="DOE Joint Genome Institute"/>
            <person name="Riley R."/>
            <person name="Haridas S."/>
            <person name="Wolfe K.H."/>
            <person name="Lopes M.R."/>
            <person name="Hittinger C.T."/>
            <person name="Goker M."/>
            <person name="Salamov A."/>
            <person name="Wisecaver J."/>
            <person name="Long T.M."/>
            <person name="Aerts A.L."/>
            <person name="Barry K."/>
            <person name="Choi C."/>
            <person name="Clum A."/>
            <person name="Coughlan A.Y."/>
            <person name="Deshpande S."/>
            <person name="Douglass A.P."/>
            <person name="Hanson S.J."/>
            <person name="Klenk H.-P."/>
            <person name="Labutti K."/>
            <person name="Lapidus A."/>
            <person name="Lindquist E."/>
            <person name="Lipzen A."/>
            <person name="Meier-Kolthoff J.P."/>
            <person name="Ohm R.A."/>
            <person name="Otillar R.P."/>
            <person name="Pangilinan J."/>
            <person name="Peng Y."/>
            <person name="Rokas A."/>
            <person name="Rosa C.A."/>
            <person name="Scheuner C."/>
            <person name="Sibirny A.A."/>
            <person name="Slot J.C."/>
            <person name="Stielow J.B."/>
            <person name="Sun H."/>
            <person name="Kurtzman C.P."/>
            <person name="Blackwell M."/>
            <person name="Grigoriev I.V."/>
            <person name="Jeffries T.W."/>
        </authorList>
    </citation>
    <scope>NUCLEOTIDE SEQUENCE [LARGE SCALE GENOMIC DNA]</scope>
    <source>
        <strain evidence="2">NRRL YB-2248</strain>
    </source>
</reference>
<dbReference type="Proteomes" id="UP000094801">
    <property type="component" value="Unassembled WGS sequence"/>
</dbReference>
<organism evidence="1 2">
    <name type="scientific">[Candida] arabinofermentans NRRL YB-2248</name>
    <dbReference type="NCBI Taxonomy" id="983967"/>
    <lineage>
        <taxon>Eukaryota</taxon>
        <taxon>Fungi</taxon>
        <taxon>Dikarya</taxon>
        <taxon>Ascomycota</taxon>
        <taxon>Saccharomycotina</taxon>
        <taxon>Pichiomycetes</taxon>
        <taxon>Pichiales</taxon>
        <taxon>Pichiaceae</taxon>
        <taxon>Ogataea</taxon>
        <taxon>Ogataea/Candida clade</taxon>
    </lineage>
</organism>
<evidence type="ECO:0000313" key="2">
    <source>
        <dbReference type="Proteomes" id="UP000094801"/>
    </source>
</evidence>
<feature type="non-terminal residue" evidence="1">
    <location>
        <position position="1"/>
    </location>
</feature>